<reference evidence="2 3" key="1">
    <citation type="submission" date="2018-05" db="EMBL/GenBank/DDBJ databases">
        <title>Vibrio limimaris sp. nov., isolated from marine sediment.</title>
        <authorList>
            <person name="Li C.-M."/>
        </authorList>
    </citation>
    <scope>NUCLEOTIDE SEQUENCE [LARGE SCALE GENOMIC DNA]</scope>
    <source>
        <strain evidence="2 3">E4404</strain>
    </source>
</reference>
<gene>
    <name evidence="2" type="ORF">DI392_09590</name>
</gene>
<evidence type="ECO:0000256" key="1">
    <source>
        <dbReference type="SAM" id="Phobius"/>
    </source>
</evidence>
<dbReference type="RefSeq" id="WP_109319687.1">
    <property type="nucleotide sequence ID" value="NZ_QFWT01000004.1"/>
</dbReference>
<evidence type="ECO:0000313" key="2">
    <source>
        <dbReference type="EMBL" id="PWI33703.1"/>
    </source>
</evidence>
<keyword evidence="1" id="KW-0812">Transmembrane</keyword>
<dbReference type="OrthoDB" id="5589052at2"/>
<comment type="caution">
    <text evidence="2">The sequence shown here is derived from an EMBL/GenBank/DDBJ whole genome shotgun (WGS) entry which is preliminary data.</text>
</comment>
<dbReference type="InterPro" id="IPR022072">
    <property type="entry name" value="DUF3624"/>
</dbReference>
<keyword evidence="1" id="KW-0472">Membrane</keyword>
<protein>
    <submittedName>
        <fullName evidence="2">DUF3624 domain-containing protein</fullName>
    </submittedName>
</protein>
<accession>A0A2U3BAB3</accession>
<organism evidence="2 3">
    <name type="scientific">Vibrio albus</name>
    <dbReference type="NCBI Taxonomy" id="2200953"/>
    <lineage>
        <taxon>Bacteria</taxon>
        <taxon>Pseudomonadati</taxon>
        <taxon>Pseudomonadota</taxon>
        <taxon>Gammaproteobacteria</taxon>
        <taxon>Vibrionales</taxon>
        <taxon>Vibrionaceae</taxon>
        <taxon>Vibrio</taxon>
    </lineage>
</organism>
<evidence type="ECO:0000313" key="3">
    <source>
        <dbReference type="Proteomes" id="UP000245362"/>
    </source>
</evidence>
<feature type="transmembrane region" description="Helical" evidence="1">
    <location>
        <begin position="51"/>
        <end position="72"/>
    </location>
</feature>
<dbReference type="AlphaFoldDB" id="A0A2U3BAB3"/>
<keyword evidence="3" id="KW-1185">Reference proteome</keyword>
<dbReference type="Proteomes" id="UP000245362">
    <property type="component" value="Unassembled WGS sequence"/>
</dbReference>
<proteinExistence type="predicted"/>
<dbReference type="Pfam" id="PF12292">
    <property type="entry name" value="DUF3624"/>
    <property type="match status" value="1"/>
</dbReference>
<sequence>MACKNCDTHWFWKKIGRCTRCMKQLTFLSILGWLVWWFGFRLHPKSVEAVALLFATLAFNGLLLLHLWFRFIQIPLRQKYRKQPRRKK</sequence>
<feature type="transmembrane region" description="Helical" evidence="1">
    <location>
        <begin position="21"/>
        <end position="39"/>
    </location>
</feature>
<keyword evidence="1" id="KW-1133">Transmembrane helix</keyword>
<name>A0A2U3BAB3_9VIBR</name>
<dbReference type="EMBL" id="QFWT01000004">
    <property type="protein sequence ID" value="PWI33703.1"/>
    <property type="molecule type" value="Genomic_DNA"/>
</dbReference>